<protein>
    <submittedName>
        <fullName evidence="1">SIR2-like protein</fullName>
    </submittedName>
</protein>
<dbReference type="AlphaFoldDB" id="A0A4Q7TJI6"/>
<accession>A0A4Q7TJI6</accession>
<comment type="caution">
    <text evidence="1">The sequence shown here is derived from an EMBL/GenBank/DDBJ whole genome shotgun (WGS) entry which is preliminary data.</text>
</comment>
<proteinExistence type="predicted"/>
<sequence length="290" mass="32613">MTSFWPPELVQSLAQRRGIIFLGAGASASCPNPEGLRLPGWEKLLTDLASSLNSADRAAFDNLMTRSRHLDAAQVISDAIENVQVNNYLISIFGNGSFRPGEVHKHINLLDQPVLMTTNYDRLYERYWEQELNTPLTGPKPPLMVSTYVDNDVVDNLRSDRPLLLKLHGSVEKPRNLVLSRSQYSRAKFEYPNFFKVVSALLLTRTVLFVGCGFNGDPDIELLLEDSAFTAQSIAPHYAITPKGRHDSETRSIRKAFNVKLLEYDNEDGNHDELTARLAELSRLVDDARI</sequence>
<keyword evidence="2" id="KW-1185">Reference proteome</keyword>
<dbReference type="EMBL" id="SGXT01000016">
    <property type="protein sequence ID" value="RZT59412.1"/>
    <property type="molecule type" value="Genomic_DNA"/>
</dbReference>
<reference evidence="1 2" key="1">
    <citation type="journal article" date="2015" name="Stand. Genomic Sci.">
        <title>Genomic Encyclopedia of Bacterial and Archaeal Type Strains, Phase III: the genomes of soil and plant-associated and newly described type strains.</title>
        <authorList>
            <person name="Whitman W.B."/>
            <person name="Woyke T."/>
            <person name="Klenk H.P."/>
            <person name="Zhou Y."/>
            <person name="Lilburn T.G."/>
            <person name="Beck B.J."/>
            <person name="De Vos P."/>
            <person name="Vandamme P."/>
            <person name="Eisen J.A."/>
            <person name="Garrity G."/>
            <person name="Hugenholtz P."/>
            <person name="Kyrpides N.C."/>
        </authorList>
    </citation>
    <scope>NUCLEOTIDE SEQUENCE [LARGE SCALE GENOMIC DNA]</scope>
    <source>
        <strain evidence="1 2">AC4r</strain>
    </source>
</reference>
<dbReference type="InterPro" id="IPR029035">
    <property type="entry name" value="DHS-like_NAD/FAD-binding_dom"/>
</dbReference>
<evidence type="ECO:0000313" key="2">
    <source>
        <dbReference type="Proteomes" id="UP000292408"/>
    </source>
</evidence>
<gene>
    <name evidence="1" type="ORF">EV140_2018</name>
</gene>
<name>A0A4Q7TJI6_9MICO</name>
<dbReference type="Proteomes" id="UP000292408">
    <property type="component" value="Unassembled WGS sequence"/>
</dbReference>
<dbReference type="SUPFAM" id="SSF52467">
    <property type="entry name" value="DHS-like NAD/FAD-binding domain"/>
    <property type="match status" value="1"/>
</dbReference>
<dbReference type="Pfam" id="PF13289">
    <property type="entry name" value="SIR2_2"/>
    <property type="match status" value="1"/>
</dbReference>
<evidence type="ECO:0000313" key="1">
    <source>
        <dbReference type="EMBL" id="RZT59412.1"/>
    </source>
</evidence>
<organism evidence="1 2">
    <name type="scientific">Microcella alkaliphila</name>
    <dbReference type="NCBI Taxonomy" id="279828"/>
    <lineage>
        <taxon>Bacteria</taxon>
        <taxon>Bacillati</taxon>
        <taxon>Actinomycetota</taxon>
        <taxon>Actinomycetes</taxon>
        <taxon>Micrococcales</taxon>
        <taxon>Microbacteriaceae</taxon>
        <taxon>Microcella</taxon>
    </lineage>
</organism>